<dbReference type="EMBL" id="WNYA01000009">
    <property type="protein sequence ID" value="KAG8555104.1"/>
    <property type="molecule type" value="Genomic_DNA"/>
</dbReference>
<sequence>MAASDRATLLVRRVRAAVRIFCRHRYKKKWATSFAAPSPPRLALQYFDVNYGAQLGSLWPSVRVGLLSEQKYGALINNFSSVEAVTRRLSDLSSTDLLQEARVGGGDTQRMDG</sequence>
<accession>A0AAV7A5F8</accession>
<gene>
    <name evidence="1" type="ORF">GDO81_017585</name>
</gene>
<organism evidence="1 2">
    <name type="scientific">Engystomops pustulosus</name>
    <name type="common">Tungara frog</name>
    <name type="synonym">Physalaemus pustulosus</name>
    <dbReference type="NCBI Taxonomy" id="76066"/>
    <lineage>
        <taxon>Eukaryota</taxon>
        <taxon>Metazoa</taxon>
        <taxon>Chordata</taxon>
        <taxon>Craniata</taxon>
        <taxon>Vertebrata</taxon>
        <taxon>Euteleostomi</taxon>
        <taxon>Amphibia</taxon>
        <taxon>Batrachia</taxon>
        <taxon>Anura</taxon>
        <taxon>Neobatrachia</taxon>
        <taxon>Hyloidea</taxon>
        <taxon>Leptodactylidae</taxon>
        <taxon>Leiuperinae</taxon>
        <taxon>Engystomops</taxon>
    </lineage>
</organism>
<dbReference type="AlphaFoldDB" id="A0AAV7A5F8"/>
<dbReference type="Gene3D" id="6.20.240.40">
    <property type="match status" value="1"/>
</dbReference>
<dbReference type="Proteomes" id="UP000824782">
    <property type="component" value="Unassembled WGS sequence"/>
</dbReference>
<reference evidence="1" key="1">
    <citation type="thesis" date="2020" institute="ProQuest LLC" country="789 East Eisenhower Parkway, Ann Arbor, MI, USA">
        <title>Comparative Genomics and Chromosome Evolution.</title>
        <authorList>
            <person name="Mudd A.B."/>
        </authorList>
    </citation>
    <scope>NUCLEOTIDE SEQUENCE</scope>
    <source>
        <strain evidence="1">237g6f4</strain>
        <tissue evidence="1">Blood</tissue>
    </source>
</reference>
<name>A0AAV7A5F8_ENGPU</name>
<protein>
    <submittedName>
        <fullName evidence="1">Uncharacterized protein</fullName>
    </submittedName>
</protein>
<keyword evidence="2" id="KW-1185">Reference proteome</keyword>
<evidence type="ECO:0000313" key="2">
    <source>
        <dbReference type="Proteomes" id="UP000824782"/>
    </source>
</evidence>
<evidence type="ECO:0000313" key="1">
    <source>
        <dbReference type="EMBL" id="KAG8555104.1"/>
    </source>
</evidence>
<proteinExistence type="predicted"/>
<comment type="caution">
    <text evidence="1">The sequence shown here is derived from an EMBL/GenBank/DDBJ whole genome shotgun (WGS) entry which is preliminary data.</text>
</comment>